<accession>A0A0G3ECN5</accession>
<evidence type="ECO:0000313" key="13">
    <source>
        <dbReference type="Proteomes" id="UP000035268"/>
    </source>
</evidence>
<keyword evidence="10 11" id="KW-0472">Membrane</keyword>
<evidence type="ECO:0000256" key="2">
    <source>
        <dbReference type="ARBA" id="ARBA00006742"/>
    </source>
</evidence>
<evidence type="ECO:0000256" key="1">
    <source>
        <dbReference type="ARBA" id="ARBA00004162"/>
    </source>
</evidence>
<keyword evidence="5" id="KW-1003">Cell membrane</keyword>
<keyword evidence="13" id="KW-1185">Reference proteome</keyword>
<name>A0A0G3ECN5_9BACT</name>
<dbReference type="InterPro" id="IPR003849">
    <property type="entry name" value="Preprotein_translocase_YajC"/>
</dbReference>
<dbReference type="RefSeq" id="WP_082116509.1">
    <property type="nucleotide sequence ID" value="NZ_CP010904.1"/>
</dbReference>
<organism evidence="12 13">
    <name type="scientific">Kiritimatiella glycovorans</name>
    <dbReference type="NCBI Taxonomy" id="1307763"/>
    <lineage>
        <taxon>Bacteria</taxon>
        <taxon>Pseudomonadati</taxon>
        <taxon>Kiritimatiellota</taxon>
        <taxon>Kiritimatiellia</taxon>
        <taxon>Kiritimatiellales</taxon>
        <taxon>Kiritimatiellaceae</taxon>
        <taxon>Kiritimatiella</taxon>
    </lineage>
</organism>
<comment type="subcellular location">
    <subcellularLocation>
        <location evidence="1">Cell membrane</location>
        <topology evidence="1">Single-pass membrane protein</topology>
    </subcellularLocation>
</comment>
<evidence type="ECO:0000256" key="8">
    <source>
        <dbReference type="ARBA" id="ARBA00022989"/>
    </source>
</evidence>
<dbReference type="STRING" id="1307763.L21SP4_00799"/>
<proteinExistence type="inferred from homology"/>
<dbReference type="AlphaFoldDB" id="A0A0G3ECN5"/>
<keyword evidence="6 11" id="KW-0812">Transmembrane</keyword>
<dbReference type="EMBL" id="CP010904">
    <property type="protein sequence ID" value="AKJ64063.1"/>
    <property type="molecule type" value="Genomic_DNA"/>
</dbReference>
<evidence type="ECO:0000256" key="5">
    <source>
        <dbReference type="ARBA" id="ARBA00022475"/>
    </source>
</evidence>
<sequence>MQPWIPMLAQAAQPQQGEQSPIFMFGWLIIMIAIFYFLLIRPQRKREKQRQQLIASVKSGDQVLLTSGMIGRVSNVKDRIFTVKIAENVKVDVVKSAVSRVLTDDDTLEGAENAG</sequence>
<protein>
    <recommendedName>
        <fullName evidence="3">Sec translocon accessory complex subunit YajC</fullName>
    </recommendedName>
</protein>
<dbReference type="GO" id="GO:0015031">
    <property type="term" value="P:protein transport"/>
    <property type="evidence" value="ECO:0007669"/>
    <property type="project" value="UniProtKB-KW"/>
</dbReference>
<evidence type="ECO:0000256" key="10">
    <source>
        <dbReference type="ARBA" id="ARBA00023136"/>
    </source>
</evidence>
<evidence type="ECO:0000256" key="9">
    <source>
        <dbReference type="ARBA" id="ARBA00023010"/>
    </source>
</evidence>
<evidence type="ECO:0000256" key="11">
    <source>
        <dbReference type="SAM" id="Phobius"/>
    </source>
</evidence>
<dbReference type="NCBIfam" id="TIGR00739">
    <property type="entry name" value="yajC"/>
    <property type="match status" value="1"/>
</dbReference>
<keyword evidence="7" id="KW-0653">Protein transport</keyword>
<evidence type="ECO:0000256" key="4">
    <source>
        <dbReference type="ARBA" id="ARBA00022448"/>
    </source>
</evidence>
<dbReference type="PANTHER" id="PTHR33909:SF1">
    <property type="entry name" value="SEC TRANSLOCON ACCESSORY COMPLEX SUBUNIT YAJC"/>
    <property type="match status" value="1"/>
</dbReference>
<dbReference type="GO" id="GO:0005886">
    <property type="term" value="C:plasma membrane"/>
    <property type="evidence" value="ECO:0007669"/>
    <property type="project" value="UniProtKB-SubCell"/>
</dbReference>
<dbReference type="Pfam" id="PF02699">
    <property type="entry name" value="YajC"/>
    <property type="match status" value="1"/>
</dbReference>
<evidence type="ECO:0000256" key="6">
    <source>
        <dbReference type="ARBA" id="ARBA00022692"/>
    </source>
</evidence>
<evidence type="ECO:0000256" key="7">
    <source>
        <dbReference type="ARBA" id="ARBA00022927"/>
    </source>
</evidence>
<evidence type="ECO:0000256" key="3">
    <source>
        <dbReference type="ARBA" id="ARBA00014962"/>
    </source>
</evidence>
<reference evidence="12 13" key="2">
    <citation type="journal article" date="2016" name="ISME J.">
        <title>Characterization of the first cultured representative of Verrucomicrobia subdivision 5 indicates the proposal of a novel phylum.</title>
        <authorList>
            <person name="Spring S."/>
            <person name="Bunk B."/>
            <person name="Sproer C."/>
            <person name="Schumann P."/>
            <person name="Rohde M."/>
            <person name="Tindall B.J."/>
            <person name="Klenk H.P."/>
        </authorList>
    </citation>
    <scope>NUCLEOTIDE SEQUENCE [LARGE SCALE GENOMIC DNA]</scope>
    <source>
        <strain evidence="12 13">L21-Fru-AB</strain>
    </source>
</reference>
<keyword evidence="8 11" id="KW-1133">Transmembrane helix</keyword>
<dbReference type="PATRIC" id="fig|1609981.3.peg.832"/>
<dbReference type="KEGG" id="vbl:L21SP4_00799"/>
<dbReference type="PANTHER" id="PTHR33909">
    <property type="entry name" value="SEC TRANSLOCON ACCESSORY COMPLEX SUBUNIT YAJC"/>
    <property type="match status" value="1"/>
</dbReference>
<gene>
    <name evidence="12" type="ORF">L21SP4_00799</name>
</gene>
<dbReference type="SMART" id="SM01323">
    <property type="entry name" value="YajC"/>
    <property type="match status" value="1"/>
</dbReference>
<dbReference type="Proteomes" id="UP000035268">
    <property type="component" value="Chromosome"/>
</dbReference>
<evidence type="ECO:0000313" key="12">
    <source>
        <dbReference type="EMBL" id="AKJ64063.1"/>
    </source>
</evidence>
<comment type="similarity">
    <text evidence="2">Belongs to the YajC family.</text>
</comment>
<keyword evidence="9" id="KW-0811">Translocation</keyword>
<feature type="transmembrane region" description="Helical" evidence="11">
    <location>
        <begin position="20"/>
        <end position="40"/>
    </location>
</feature>
<reference evidence="13" key="1">
    <citation type="submission" date="2015-02" db="EMBL/GenBank/DDBJ databases">
        <title>Description and complete genome sequence of the first cultured representative of the subdivision 5 of the Verrucomicrobia phylum.</title>
        <authorList>
            <person name="Spring S."/>
            <person name="Bunk B."/>
            <person name="Sproer C."/>
            <person name="Klenk H.-P."/>
        </authorList>
    </citation>
    <scope>NUCLEOTIDE SEQUENCE [LARGE SCALE GENOMIC DNA]</scope>
    <source>
        <strain evidence="13">L21-Fru-AB</strain>
    </source>
</reference>
<keyword evidence="4" id="KW-0813">Transport</keyword>
<dbReference type="PRINTS" id="PR01853">
    <property type="entry name" value="YAJCTRNLCASE"/>
</dbReference>